<dbReference type="PANTHER" id="PTHR11615">
    <property type="entry name" value="NITRATE, FORMATE, IRON DEHYDROGENASE"/>
    <property type="match status" value="1"/>
</dbReference>
<dbReference type="Gene3D" id="3.40.50.1240">
    <property type="entry name" value="Phosphoglycerate mutase-like"/>
    <property type="match status" value="1"/>
</dbReference>
<dbReference type="Pfam" id="PF02906">
    <property type="entry name" value="Fe_hyd_lg_C"/>
    <property type="match status" value="1"/>
</dbReference>
<organism evidence="4 5">
    <name type="scientific">Trichuris suis</name>
    <name type="common">pig whipworm</name>
    <dbReference type="NCBI Taxonomy" id="68888"/>
    <lineage>
        <taxon>Eukaryota</taxon>
        <taxon>Metazoa</taxon>
        <taxon>Ecdysozoa</taxon>
        <taxon>Nematoda</taxon>
        <taxon>Enoplea</taxon>
        <taxon>Dorylaimia</taxon>
        <taxon>Trichinellida</taxon>
        <taxon>Trichuridae</taxon>
        <taxon>Trichuris</taxon>
    </lineage>
</organism>
<proteinExistence type="inferred from homology"/>
<protein>
    <recommendedName>
        <fullName evidence="3">Iron hydrogenase large subunit C-terminal domain-containing protein</fullName>
    </recommendedName>
</protein>
<reference evidence="4 5" key="1">
    <citation type="journal article" date="2014" name="Nat. Genet.">
        <title>Genome and transcriptome of the porcine whipworm Trichuris suis.</title>
        <authorList>
            <person name="Jex A.R."/>
            <person name="Nejsum P."/>
            <person name="Schwarz E.M."/>
            <person name="Hu L."/>
            <person name="Young N.D."/>
            <person name="Hall R.S."/>
            <person name="Korhonen P.K."/>
            <person name="Liao S."/>
            <person name="Thamsborg S."/>
            <person name="Xia J."/>
            <person name="Xu P."/>
            <person name="Wang S."/>
            <person name="Scheerlinck J.P."/>
            <person name="Hofmann A."/>
            <person name="Sternberg P.W."/>
            <person name="Wang J."/>
            <person name="Gasser R.B."/>
        </authorList>
    </citation>
    <scope>NUCLEOTIDE SEQUENCE [LARGE SCALE GENOMIC DNA]</scope>
    <source>
        <strain evidence="4">DCEP-RM93M</strain>
    </source>
</reference>
<keyword evidence="5" id="KW-1185">Reference proteome</keyword>
<evidence type="ECO:0000313" key="5">
    <source>
        <dbReference type="Proteomes" id="UP000030764"/>
    </source>
</evidence>
<dbReference type="Pfam" id="PF00328">
    <property type="entry name" value="His_Phos_2"/>
    <property type="match status" value="1"/>
</dbReference>
<accession>A0A085MBL0</accession>
<dbReference type="InterPro" id="IPR029033">
    <property type="entry name" value="His_PPase_superfam"/>
</dbReference>
<gene>
    <name evidence="4" type="ORF">M513_04551</name>
</gene>
<sequence>MAAKGIVRLTDLDDFIAPSQTCIKPIAVASEPNRTRVITYEGHDVYEEVDELGRRKTLKPVSITLNDCLACSGCITSSEAVLIEKQGPEELLSFIEHAKMESSRWLFVVTVSPQSRASIAARYELNMDSAERCIRQFFKNIGVDLVLDSTFARNLSLIATGMEFVDRYKAWQAKCSSKDLFPMICGICPGWICYAEKSVGDLVIPLISKARSPQAISGAIVKDYLLQMLRDFKCSYVEDCHPSRIYHITIMPCFDKKLEASRSSFVSSTGIKDVDLVLSSGTSSFTVDFCQLCELIDRICPDFKHLQVDDDPEWLPFAAPQYRHSGSGSGGYLDFVFKYAAKELFNTDVETITYHVQKNNDLQEVYLDVNDQRVLTMALCYGFKNIQNLIRKIRNRKCAYHFVEIMACPNGCLNGGGQIREVTASSKSDLLNNVSSLYNSLARDEKGNKCRRPDGRYRLLPVQMDKRQVARTCKPLAEEGIQGDDVAKPYLVWRHGARTPLSRSPFGEADDYDSEITTTSYTPEELTEVGIRDSYELGQVLRNRYDDFLKGYNAEEVYVRSTNKNRTIQTALLCLAGMFPIAASDSPIGLPWQAIPVHSVPLELDSALYVPLKCPYADGIYWNEIMKSAPVLELMEQHKSLFSTLRRETGLALETLDSIYQVYEPLYSVVYDASGSSKLPKWFTPELFKEIESLYHTSTTFYYSDERIKPLRGAQLLQLLVAQIKDKISGKIPTAKFFGYSTHDVTIIGLLENLQLYHANMHPEFMATLMVELYEQFGNYTVEVWYRNGMRNKTMQMLRLPNCKYPCSAEQFLKMTTGQSEDDWFARCNPTSNETSATTLKSKDK</sequence>
<dbReference type="EMBL" id="KL363206">
    <property type="protein sequence ID" value="KFD54606.1"/>
    <property type="molecule type" value="Genomic_DNA"/>
</dbReference>
<dbReference type="Proteomes" id="UP000030764">
    <property type="component" value="Unassembled WGS sequence"/>
</dbReference>
<dbReference type="InterPro" id="IPR000560">
    <property type="entry name" value="His_Pase_clade-2"/>
</dbReference>
<comment type="similarity">
    <text evidence="1">Belongs to the NARF family.</text>
</comment>
<dbReference type="InterPro" id="IPR050340">
    <property type="entry name" value="Cytosolic_Fe-S_CAF"/>
</dbReference>
<feature type="domain" description="Iron hydrogenase large subunit C-terminal" evidence="3">
    <location>
        <begin position="107"/>
        <end position="416"/>
    </location>
</feature>
<evidence type="ECO:0000313" key="4">
    <source>
        <dbReference type="EMBL" id="KFD54606.1"/>
    </source>
</evidence>
<dbReference type="CDD" id="cd07061">
    <property type="entry name" value="HP_HAP_like"/>
    <property type="match status" value="1"/>
</dbReference>
<dbReference type="InterPro" id="IPR004108">
    <property type="entry name" value="Fe_hydrogenase_lsu_C"/>
</dbReference>
<dbReference type="AlphaFoldDB" id="A0A085MBL0"/>
<dbReference type="SUPFAM" id="SSF53920">
    <property type="entry name" value="Fe-only hydrogenase"/>
    <property type="match status" value="1"/>
</dbReference>
<dbReference type="InterPro" id="IPR009016">
    <property type="entry name" value="Fe_hydrogenase"/>
</dbReference>
<name>A0A085MBL0_9BILA</name>
<evidence type="ECO:0000256" key="1">
    <source>
        <dbReference type="ARBA" id="ARBA00006596"/>
    </source>
</evidence>
<comment type="function">
    <text evidence="2">Component of the cytosolic iron-sulfur (Fe/S) protein assembly machinery. Required for maturation of extramitochondrial Fe/S proteins.</text>
</comment>
<dbReference type="Gene3D" id="3.40.950.10">
    <property type="entry name" value="Fe-only Hydrogenase (Larger Subunit), Chain L, domain 3"/>
    <property type="match status" value="1"/>
</dbReference>
<evidence type="ECO:0000256" key="2">
    <source>
        <dbReference type="ARBA" id="ARBA00025700"/>
    </source>
</evidence>
<dbReference type="Gene3D" id="3.40.50.1780">
    <property type="match status" value="1"/>
</dbReference>
<dbReference type="SUPFAM" id="SSF53254">
    <property type="entry name" value="Phosphoglycerate mutase-like"/>
    <property type="match status" value="1"/>
</dbReference>
<evidence type="ECO:0000259" key="3">
    <source>
        <dbReference type="Pfam" id="PF02906"/>
    </source>
</evidence>
<dbReference type="GO" id="GO:0016791">
    <property type="term" value="F:phosphatase activity"/>
    <property type="evidence" value="ECO:0007669"/>
    <property type="project" value="UniProtKB-ARBA"/>
</dbReference>